<keyword evidence="11" id="KW-0436">Ligase</keyword>
<keyword evidence="4 9" id="KW-0444">Lipid biosynthesis</keyword>
<dbReference type="InterPro" id="IPR001882">
    <property type="entry name" value="Biotin_BS"/>
</dbReference>
<sequence length="173" mass="17502">MSQDKGDAGRTRGMNVDTALVRELAELLAETGLTEIEVEDGDRKVRVARGGGSPMAQFSPAQIAAIGMAESTQAPAGGQTGAAPAAAPVADGAAAVAGALKSPMVGTAYLTPEPGAAPFIKVGDTVNQGQTLLIIEAMKVMNPITADKAGTIQSILVEHAQPVEFDQPLVVIG</sequence>
<dbReference type="InterPro" id="IPR001249">
    <property type="entry name" value="AcCoA_biotinCC"/>
</dbReference>
<dbReference type="GO" id="GO:0006633">
    <property type="term" value="P:fatty acid biosynthetic process"/>
    <property type="evidence" value="ECO:0007669"/>
    <property type="project" value="UniProtKB-UniPathway"/>
</dbReference>
<feature type="domain" description="Lipoyl-binding" evidence="10">
    <location>
        <begin position="97"/>
        <end position="173"/>
    </location>
</feature>
<dbReference type="OrthoDB" id="9811735at2"/>
<dbReference type="SUPFAM" id="SSF51230">
    <property type="entry name" value="Single hybrid motif"/>
    <property type="match status" value="1"/>
</dbReference>
<dbReference type="GO" id="GO:0009317">
    <property type="term" value="C:acetyl-CoA carboxylase complex"/>
    <property type="evidence" value="ECO:0007669"/>
    <property type="project" value="InterPro"/>
</dbReference>
<comment type="function">
    <text evidence="1 9">This protein is a component of the acetyl coenzyme A carboxylase complex; first, biotin carboxylase catalyzes the carboxylation of the carrier protein and then the transcarboxylase transfers the carboxyl group to form malonyl-CoA.</text>
</comment>
<dbReference type="RefSeq" id="WP_160610454.1">
    <property type="nucleotide sequence ID" value="NZ_WTZA01000001.1"/>
</dbReference>
<dbReference type="CDD" id="cd06850">
    <property type="entry name" value="biotinyl_domain"/>
    <property type="match status" value="1"/>
</dbReference>
<keyword evidence="5 9" id="KW-0276">Fatty acid metabolism</keyword>
<dbReference type="PANTHER" id="PTHR45266:SF3">
    <property type="entry name" value="OXALOACETATE DECARBOXYLASE ALPHA CHAIN"/>
    <property type="match status" value="1"/>
</dbReference>
<dbReference type="GO" id="GO:0003989">
    <property type="term" value="F:acetyl-CoA carboxylase activity"/>
    <property type="evidence" value="ECO:0007669"/>
    <property type="project" value="InterPro"/>
</dbReference>
<evidence type="ECO:0000256" key="8">
    <source>
        <dbReference type="ARBA" id="ARBA00023267"/>
    </source>
</evidence>
<evidence type="ECO:0000256" key="7">
    <source>
        <dbReference type="ARBA" id="ARBA00023160"/>
    </source>
</evidence>
<dbReference type="Pfam" id="PF00364">
    <property type="entry name" value="Biotin_lipoyl"/>
    <property type="match status" value="1"/>
</dbReference>
<protein>
    <recommendedName>
        <fullName evidence="3 9">Biotin carboxyl carrier protein of acetyl-CoA carboxylase</fullName>
    </recommendedName>
</protein>
<dbReference type="InterPro" id="IPR050709">
    <property type="entry name" value="Biotin_Carboxyl_Carrier/Decarb"/>
</dbReference>
<dbReference type="EMBL" id="WTZA01000001">
    <property type="protein sequence ID" value="MXO74721.1"/>
    <property type="molecule type" value="Genomic_DNA"/>
</dbReference>
<dbReference type="FunFam" id="2.40.50.100:FF:000003">
    <property type="entry name" value="Acetyl-CoA carboxylase biotin carboxyl carrier protein"/>
    <property type="match status" value="1"/>
</dbReference>
<organism evidence="11 12">
    <name type="scientific">Tsuneonella aeria</name>
    <dbReference type="NCBI Taxonomy" id="1837929"/>
    <lineage>
        <taxon>Bacteria</taxon>
        <taxon>Pseudomonadati</taxon>
        <taxon>Pseudomonadota</taxon>
        <taxon>Alphaproteobacteria</taxon>
        <taxon>Sphingomonadales</taxon>
        <taxon>Erythrobacteraceae</taxon>
        <taxon>Tsuneonella</taxon>
    </lineage>
</organism>
<dbReference type="UniPathway" id="UPA00094"/>
<evidence type="ECO:0000256" key="6">
    <source>
        <dbReference type="ARBA" id="ARBA00023098"/>
    </source>
</evidence>
<comment type="caution">
    <text evidence="11">The sequence shown here is derived from an EMBL/GenBank/DDBJ whole genome shotgun (WGS) entry which is preliminary data.</text>
</comment>
<dbReference type="NCBIfam" id="TIGR00531">
    <property type="entry name" value="BCCP"/>
    <property type="match status" value="1"/>
</dbReference>
<gene>
    <name evidence="11" type="ORF">GRI40_05730</name>
</gene>
<evidence type="ECO:0000313" key="12">
    <source>
        <dbReference type="Proteomes" id="UP000439522"/>
    </source>
</evidence>
<comment type="pathway">
    <text evidence="2 9">Lipid metabolism; fatty acid biosynthesis.</text>
</comment>
<accession>A0A6I4TBK6</accession>
<evidence type="ECO:0000256" key="9">
    <source>
        <dbReference type="RuleBase" id="RU364072"/>
    </source>
</evidence>
<dbReference type="PANTHER" id="PTHR45266">
    <property type="entry name" value="OXALOACETATE DECARBOXYLASE ALPHA CHAIN"/>
    <property type="match status" value="1"/>
</dbReference>
<dbReference type="AlphaFoldDB" id="A0A6I4TBK6"/>
<evidence type="ECO:0000256" key="4">
    <source>
        <dbReference type="ARBA" id="ARBA00022516"/>
    </source>
</evidence>
<keyword evidence="12" id="KW-1185">Reference proteome</keyword>
<dbReference type="Gene3D" id="2.40.50.100">
    <property type="match status" value="1"/>
</dbReference>
<dbReference type="InterPro" id="IPR000089">
    <property type="entry name" value="Biotin_lipoyl"/>
</dbReference>
<evidence type="ECO:0000259" key="10">
    <source>
        <dbReference type="PROSITE" id="PS50968"/>
    </source>
</evidence>
<keyword evidence="7 9" id="KW-0275">Fatty acid biosynthesis</keyword>
<reference evidence="11 12" key="1">
    <citation type="submission" date="2019-12" db="EMBL/GenBank/DDBJ databases">
        <title>Genomic-based taxomic classification of the family Erythrobacteraceae.</title>
        <authorList>
            <person name="Xu L."/>
        </authorList>
    </citation>
    <scope>NUCLEOTIDE SEQUENCE [LARGE SCALE GENOMIC DNA]</scope>
    <source>
        <strain evidence="11 12">100921-2</strain>
    </source>
</reference>
<evidence type="ECO:0000313" key="11">
    <source>
        <dbReference type="EMBL" id="MXO74721.1"/>
    </source>
</evidence>
<dbReference type="Proteomes" id="UP000439522">
    <property type="component" value="Unassembled WGS sequence"/>
</dbReference>
<keyword evidence="6 9" id="KW-0443">Lipid metabolism</keyword>
<keyword evidence="8 9" id="KW-0092">Biotin</keyword>
<dbReference type="InterPro" id="IPR011053">
    <property type="entry name" value="Single_hybrid_motif"/>
</dbReference>
<dbReference type="PROSITE" id="PS00188">
    <property type="entry name" value="BIOTIN"/>
    <property type="match status" value="1"/>
</dbReference>
<dbReference type="PRINTS" id="PR01071">
    <property type="entry name" value="ACOABIOTINCC"/>
</dbReference>
<evidence type="ECO:0000256" key="3">
    <source>
        <dbReference type="ARBA" id="ARBA00017562"/>
    </source>
</evidence>
<evidence type="ECO:0000256" key="2">
    <source>
        <dbReference type="ARBA" id="ARBA00005194"/>
    </source>
</evidence>
<evidence type="ECO:0000256" key="1">
    <source>
        <dbReference type="ARBA" id="ARBA00003761"/>
    </source>
</evidence>
<dbReference type="PROSITE" id="PS50968">
    <property type="entry name" value="BIOTINYL_LIPOYL"/>
    <property type="match status" value="1"/>
</dbReference>
<proteinExistence type="predicted"/>
<evidence type="ECO:0000256" key="5">
    <source>
        <dbReference type="ARBA" id="ARBA00022832"/>
    </source>
</evidence>
<name>A0A6I4TBK6_9SPHN</name>